<feature type="transmembrane region" description="Helical" evidence="1">
    <location>
        <begin position="34"/>
        <end position="59"/>
    </location>
</feature>
<protein>
    <submittedName>
        <fullName evidence="2">Uncharacterized protein</fullName>
    </submittedName>
</protein>
<organism evidence="2 3">
    <name type="scientific">Habropoda laboriosa</name>
    <dbReference type="NCBI Taxonomy" id="597456"/>
    <lineage>
        <taxon>Eukaryota</taxon>
        <taxon>Metazoa</taxon>
        <taxon>Ecdysozoa</taxon>
        <taxon>Arthropoda</taxon>
        <taxon>Hexapoda</taxon>
        <taxon>Insecta</taxon>
        <taxon>Pterygota</taxon>
        <taxon>Neoptera</taxon>
        <taxon>Endopterygota</taxon>
        <taxon>Hymenoptera</taxon>
        <taxon>Apocrita</taxon>
        <taxon>Aculeata</taxon>
        <taxon>Apoidea</taxon>
        <taxon>Anthophila</taxon>
        <taxon>Apidae</taxon>
        <taxon>Habropoda</taxon>
    </lineage>
</organism>
<accession>A0A0L7R1K8</accession>
<keyword evidence="1" id="KW-0812">Transmembrane</keyword>
<dbReference type="EMBL" id="KQ414667">
    <property type="protein sequence ID" value="KOC64729.1"/>
    <property type="molecule type" value="Genomic_DNA"/>
</dbReference>
<keyword evidence="1" id="KW-1133">Transmembrane helix</keyword>
<keyword evidence="3" id="KW-1185">Reference proteome</keyword>
<keyword evidence="1" id="KW-0472">Membrane</keyword>
<name>A0A0L7R1K8_9HYME</name>
<dbReference type="Proteomes" id="UP000053825">
    <property type="component" value="Unassembled WGS sequence"/>
</dbReference>
<evidence type="ECO:0000313" key="3">
    <source>
        <dbReference type="Proteomes" id="UP000053825"/>
    </source>
</evidence>
<dbReference type="AlphaFoldDB" id="A0A0L7R1K8"/>
<reference evidence="2 3" key="1">
    <citation type="submission" date="2015-07" db="EMBL/GenBank/DDBJ databases">
        <title>The genome of Habropoda laboriosa.</title>
        <authorList>
            <person name="Pan H."/>
            <person name="Kapheim K."/>
        </authorList>
    </citation>
    <scope>NUCLEOTIDE SEQUENCE [LARGE SCALE GENOMIC DNA]</scope>
    <source>
        <strain evidence="2">0110345459</strain>
    </source>
</reference>
<sequence>MCKILSYLQVIFYKFSYFNCSTLKKKKKNAHVIIIFKVLSTIMVFSWVGGSVLLVWRVIMINDFRILNVKIYEVKTE</sequence>
<evidence type="ECO:0000256" key="1">
    <source>
        <dbReference type="SAM" id="Phobius"/>
    </source>
</evidence>
<gene>
    <name evidence="2" type="ORF">WH47_00232</name>
</gene>
<proteinExistence type="predicted"/>
<evidence type="ECO:0000313" key="2">
    <source>
        <dbReference type="EMBL" id="KOC64729.1"/>
    </source>
</evidence>